<dbReference type="CDD" id="cd19682">
    <property type="entry name" value="bHLHzip_MGA_like"/>
    <property type="match status" value="1"/>
</dbReference>
<feature type="compositionally biased region" description="Basic residues" evidence="7">
    <location>
        <begin position="484"/>
        <end position="493"/>
    </location>
</feature>
<dbReference type="RefSeq" id="XP_005725003.1">
    <property type="nucleotide sequence ID" value="XM_005724946.1"/>
</dbReference>
<keyword evidence="2" id="KW-0805">Transcription regulation</keyword>
<dbReference type="GO" id="GO:0000785">
    <property type="term" value="C:chromatin"/>
    <property type="evidence" value="ECO:0007669"/>
    <property type="project" value="TreeGrafter"/>
</dbReference>
<feature type="domain" description="T-box" evidence="8">
    <location>
        <begin position="159"/>
        <end position="346"/>
    </location>
</feature>
<feature type="compositionally biased region" description="Low complexity" evidence="7">
    <location>
        <begin position="1348"/>
        <end position="1384"/>
    </location>
</feature>
<dbReference type="SMART" id="SM00425">
    <property type="entry name" value="TBOX"/>
    <property type="match status" value="1"/>
</dbReference>
<feature type="region of interest" description="Disordered" evidence="7">
    <location>
        <begin position="466"/>
        <end position="501"/>
    </location>
</feature>
<feature type="compositionally biased region" description="Polar residues" evidence="7">
    <location>
        <begin position="1866"/>
        <end position="1877"/>
    </location>
</feature>
<dbReference type="GO" id="GO:0000978">
    <property type="term" value="F:RNA polymerase II cis-regulatory region sequence-specific DNA binding"/>
    <property type="evidence" value="ECO:0007669"/>
    <property type="project" value="InterPro"/>
</dbReference>
<dbReference type="CDD" id="cd20195">
    <property type="entry name" value="T-box_MGA-like"/>
    <property type="match status" value="1"/>
</dbReference>
<dbReference type="GO" id="GO:0046983">
    <property type="term" value="F:protein dimerization activity"/>
    <property type="evidence" value="ECO:0007669"/>
    <property type="project" value="InterPro"/>
</dbReference>
<dbReference type="InterPro" id="IPR011598">
    <property type="entry name" value="bHLH_dom"/>
</dbReference>
<proteinExistence type="predicted"/>
<feature type="region of interest" description="Disordered" evidence="7">
    <location>
        <begin position="2026"/>
        <end position="2055"/>
    </location>
</feature>
<keyword evidence="1" id="KW-0217">Developmental protein</keyword>
<keyword evidence="4" id="KW-0804">Transcription</keyword>
<feature type="compositionally biased region" description="Basic and acidic residues" evidence="7">
    <location>
        <begin position="1810"/>
        <end position="1826"/>
    </location>
</feature>
<dbReference type="InterPro" id="IPR046360">
    <property type="entry name" value="T-box_DNA-bd"/>
</dbReference>
<name>A0A9Y3VDN8_9CICH</name>
<feature type="compositionally biased region" description="Acidic residues" evidence="7">
    <location>
        <begin position="1173"/>
        <end position="1184"/>
    </location>
</feature>
<feature type="compositionally biased region" description="Acidic residues" evidence="7">
    <location>
        <begin position="1530"/>
        <end position="1541"/>
    </location>
</feature>
<evidence type="ECO:0000256" key="7">
    <source>
        <dbReference type="SAM" id="MobiDB-lite"/>
    </source>
</evidence>
<feature type="region of interest" description="Disordered" evidence="7">
    <location>
        <begin position="71"/>
        <end position="97"/>
    </location>
</feature>
<keyword evidence="10" id="KW-1185">Reference proteome</keyword>
<dbReference type="CTD" id="108180286"/>
<organism evidence="10 13">
    <name type="scientific">Pundamilia nyererei</name>
    <dbReference type="NCBI Taxonomy" id="303518"/>
    <lineage>
        <taxon>Eukaryota</taxon>
        <taxon>Metazoa</taxon>
        <taxon>Chordata</taxon>
        <taxon>Craniata</taxon>
        <taxon>Vertebrata</taxon>
        <taxon>Euteleostomi</taxon>
        <taxon>Actinopterygii</taxon>
        <taxon>Neopterygii</taxon>
        <taxon>Teleostei</taxon>
        <taxon>Neoteleostei</taxon>
        <taxon>Acanthomorphata</taxon>
        <taxon>Ovalentaria</taxon>
        <taxon>Cichlomorphae</taxon>
        <taxon>Cichliformes</taxon>
        <taxon>Cichlidae</taxon>
        <taxon>African cichlids</taxon>
        <taxon>Pseudocrenilabrinae</taxon>
        <taxon>Haplochromini</taxon>
        <taxon>Pundamilia</taxon>
    </lineage>
</organism>
<evidence type="ECO:0000259" key="9">
    <source>
        <dbReference type="PROSITE" id="PS50888"/>
    </source>
</evidence>
<evidence type="ECO:0000259" key="8">
    <source>
        <dbReference type="PROSITE" id="PS50252"/>
    </source>
</evidence>
<feature type="compositionally biased region" description="Low complexity" evidence="7">
    <location>
        <begin position="71"/>
        <end position="86"/>
    </location>
</feature>
<feature type="domain" description="BHLH" evidence="9">
    <location>
        <begin position="1597"/>
        <end position="1646"/>
    </location>
</feature>
<evidence type="ECO:0000313" key="12">
    <source>
        <dbReference type="RefSeq" id="XP_005725003.1"/>
    </source>
</evidence>
<dbReference type="InterPro" id="IPR008967">
    <property type="entry name" value="p53-like_TF_DNA-bd_sf"/>
</dbReference>
<accession>A0A9Y3VDN8</accession>
<dbReference type="RefSeq" id="XP_005725002.1">
    <property type="nucleotide sequence ID" value="XM_005724945.1"/>
</dbReference>
<evidence type="ECO:0000256" key="1">
    <source>
        <dbReference type="ARBA" id="ARBA00022473"/>
    </source>
</evidence>
<evidence type="ECO:0000256" key="5">
    <source>
        <dbReference type="ARBA" id="ARBA00023242"/>
    </source>
</evidence>
<dbReference type="PROSITE" id="PS50252">
    <property type="entry name" value="TBOX_3"/>
    <property type="match status" value="1"/>
</dbReference>
<reference evidence="11 12" key="1">
    <citation type="submission" date="2025-04" db="UniProtKB">
        <authorList>
            <consortium name="RefSeq"/>
        </authorList>
    </citation>
    <scope>IDENTIFICATION</scope>
</reference>
<evidence type="ECO:0000313" key="10">
    <source>
        <dbReference type="Proteomes" id="UP000695023"/>
    </source>
</evidence>
<dbReference type="Proteomes" id="UP000695023">
    <property type="component" value="Unplaced"/>
</dbReference>
<protein>
    <submittedName>
        <fullName evidence="11 12">MAX gene-associated protein-like isoform X1</fullName>
    </submittedName>
</protein>
<dbReference type="InterPro" id="IPR001699">
    <property type="entry name" value="TF_T-box"/>
</dbReference>
<evidence type="ECO:0000256" key="2">
    <source>
        <dbReference type="ARBA" id="ARBA00023015"/>
    </source>
</evidence>
<feature type="compositionally biased region" description="Low complexity" evidence="7">
    <location>
        <begin position="1837"/>
        <end position="1847"/>
    </location>
</feature>
<dbReference type="InterPro" id="IPR036960">
    <property type="entry name" value="T-box_sf"/>
</dbReference>
<feature type="compositionally biased region" description="Polar residues" evidence="7">
    <location>
        <begin position="1740"/>
        <end position="1750"/>
    </location>
</feature>
<comment type="caution">
    <text evidence="6">Lacks conserved residue(s) required for the propagation of feature annotation.</text>
</comment>
<keyword evidence="3 6" id="KW-0238">DNA-binding</keyword>
<dbReference type="SUPFAM" id="SSF49417">
    <property type="entry name" value="p53-like transcription factors"/>
    <property type="match status" value="1"/>
</dbReference>
<dbReference type="GO" id="GO:0045893">
    <property type="term" value="P:positive regulation of DNA-templated transcription"/>
    <property type="evidence" value="ECO:0007669"/>
    <property type="project" value="InterPro"/>
</dbReference>
<dbReference type="Gene3D" id="2.60.40.820">
    <property type="entry name" value="Transcription factor, T-box"/>
    <property type="match status" value="1"/>
</dbReference>
<sequence>MSALDSELPPMEENQAVEGEKGTLLNAPFSAPPASIASSAPAFPTLTRPNFTSDTVIESKAVSMASNDTSAAVSSPAEASPAKSAVTSASTLEGTVEKSPEALHITSASDSLTCTETSIVNMPESTPWSSALPATTFGNTDMEKDFPAVLTFKGVSVVLENNNVWKQFYKCGTEMILTKQGRRMFPYCRYRLTGLDPNQQYSLVLSIVPSGQYRYRWSASRWEVTGRAEHQNQGLIRAFSHHYSPCRGSDWMNSLVSFYKLKLTNNSQDQDGHIILHSMHRYIPRLHIIPVPDGGMPTADKPVVMGHESMTFTFPQTEFMAVTTYQNFRITQLKINHNPFAKGFREDGNNPRLNRIAREAQAIVKTEYQPTVIEPAEPSENQEEVLDLSANSQNDSASLSNVQETRLVLKPIMSKPARKDEPYVPCIRGKHALGDLVLVAPKQESAATSVAPEVQQGLRVWMSPKARSVTANSSTSTPGSSPRFCKRRKKMNRRWSNSRGRECKTAAASSTVVHSPSLTGAMQPEMDDIEGLLFVSFTSKQALEVHVRNKMVSTSSSASPASLTTPAPPTQTSDQLNVNPETDEEKMARFETALLNELRVHKHRQVIHPVLQEVGLKLSSLDLTMSIDLQYLGVSLPLPPPEHSKTTTVSPGDEALPFISRTGKTSDMTKIKGWKNKFVKAKETSSSNGEGLQKNLSAFCSNMLDEYLESEAQQISERAAAFSTNPEGSVSYQLPAKSSSYVKTLDSVLKHRKAPSKFPVGANRPCPLSHKPLLYSALTSPAPPLATPAAPHQAGAKFTFQAASSLRQPSDACGSSNTQNQGVSQRLSEMSFGQNQGPMSKPSGLTKFQHKLLEMETAALNQGLSRTQLTTERLSAALTVLLTKQTQPSQILKVPPSPNKVAGPECGQEFCRLGCVCSSLQHLNRGHLHCRRPECMFGCACFKRKITKQTSTGESQEHPVYSMTNMEHVFQPRQGSHANKLWKCNGSDEDPEAVFVPKIAPLYVVTPKAQRRNSVFPQPIREEDKDPVYKYLESMMTCARVREFNSKPPPQVTIEPKIFAPNALTKPQKTTDKYYSTLPTVNKAGENASQETACSEVGARKQIQIQSVCRWQNDQRMILEALCQRMNRDQLSQRFYIGPYRIWPISKIIMRKPSGSIVTYQVQISKPSKASDCDDDDDECDSDEEMHTSKGLDENTDAEEEDGQIEEPQMWFGVTPFLSGVMPAGTLRAERKPAGYQAPGLIQVNGKSYNQARLQLGKMGSLHPANRLAAYVTGRLNASVDVPQKNSQKSDSTHKTSTPKTGTVKVASSLVSPSIAARKTTDLKTLTPSPVFLFPPCLQSKGRISLGQQSQKSSNISSVQSLSSGQHNSDSSFQSSSSSSPVSLTVSQSLKSPSFLGQSGTYSFRICPPSNQGTGGQKLPGVSLPGGFTLIQLPAPGADDAAQQSGHLKASNMANNDVLLQKDSAAGCPAADTVNAVKSSLSSKLAEPGSSPELVCDGKIPSDEGDEANGKQAESNLDIASDTSSYSSDSEGEGDEDDETVDVETVEEVKQQMAIAKLKKALSKGVLQSRDSREDLGSFLELDSQDLIDCGETKTKRRRENHTVLERLRRSEQRNLFDKLQAVLRSDPRAPRLRLLSLAQKEIQSLVRTSKHLEQAKKMLTQMQSGYVETLSQLSGKSQNVIRHKLKEVCEKQKRKEKTVKWTPFFSHLLQSRAALLQASAPKSNPTPSSSVQPDVGAPSQANTATTPHNLKTMITLLQPLMRKAPTESCPKTPVSKLLPLLVSSPAQVANAAPRSQVKIEQGDHVASVQEKKSPSNLEVKQKASGEPDQATGSHISSSQTDQQSQDPPGKASPQAPTAKEGASPVSPTANCTSTKVHTPKPLALPLIRSKTGRLILPSCLKPIGQGFYTLMVMKPRKNEEEGDASSSAKMKLFEPSDAIISASDLPLDLETGHNLKSKTASSDSDSKVSGVISPQAELATLNKSMFVPSVDLKATENNSEGSTGAGMSTTLPAAHLRFNRVCSVKSEADPSLPEARRGRGRPRRNPASTAVGEKEKCSVIEETNKCVSKGEISVLLEEKQSKKITLEETKKEAEGLAGNVGKVADIPVPVKRPRGRPPKRKSAPVKRPASSPLRSSSKKLKCNPSAKATESPTTRTSRPLTRGALGKDFPSAKKRSWIDVEKELEPELEFA</sequence>
<dbReference type="GO" id="GO:0001708">
    <property type="term" value="P:cell fate specification"/>
    <property type="evidence" value="ECO:0007669"/>
    <property type="project" value="TreeGrafter"/>
</dbReference>
<feature type="region of interest" description="Disordered" evidence="7">
    <location>
        <begin position="1719"/>
        <end position="1750"/>
    </location>
</feature>
<keyword evidence="5 6" id="KW-0539">Nucleus</keyword>
<dbReference type="Gene3D" id="4.10.280.10">
    <property type="entry name" value="Helix-loop-helix DNA-binding domain"/>
    <property type="match status" value="1"/>
</dbReference>
<feature type="region of interest" description="Disordered" evidence="7">
    <location>
        <begin position="1483"/>
        <end position="1541"/>
    </location>
</feature>
<evidence type="ECO:0000256" key="3">
    <source>
        <dbReference type="ARBA" id="ARBA00023125"/>
    </source>
</evidence>
<dbReference type="PANTHER" id="PTHR11267">
    <property type="entry name" value="T-BOX PROTEIN-RELATED"/>
    <property type="match status" value="1"/>
</dbReference>
<feature type="region of interest" description="Disordered" evidence="7">
    <location>
        <begin position="553"/>
        <end position="577"/>
    </location>
</feature>
<dbReference type="GO" id="GO:0000981">
    <property type="term" value="F:DNA-binding transcription factor activity, RNA polymerase II-specific"/>
    <property type="evidence" value="ECO:0007669"/>
    <property type="project" value="TreeGrafter"/>
</dbReference>
<feature type="compositionally biased region" description="Basic residues" evidence="7">
    <location>
        <begin position="2112"/>
        <end position="2125"/>
    </location>
</feature>
<dbReference type="InterPro" id="IPR032060">
    <property type="entry name" value="MGA_dom"/>
</dbReference>
<feature type="region of interest" description="Disordered" evidence="7">
    <location>
        <begin position="1167"/>
        <end position="1203"/>
    </location>
</feature>
<feature type="compositionally biased region" description="Low complexity" evidence="7">
    <location>
        <begin position="2127"/>
        <end position="2136"/>
    </location>
</feature>
<feature type="compositionally biased region" description="Polar residues" evidence="7">
    <location>
        <begin position="1284"/>
        <end position="1301"/>
    </location>
</feature>
<evidence type="ECO:0000313" key="13">
    <source>
        <dbReference type="RefSeq" id="XP_005725004.1"/>
    </source>
</evidence>
<feature type="region of interest" description="Disordered" evidence="7">
    <location>
        <begin position="1794"/>
        <end position="1878"/>
    </location>
</feature>
<dbReference type="RefSeq" id="XP_005725004.1">
    <property type="nucleotide sequence ID" value="XM_005724947.1"/>
</dbReference>
<evidence type="ECO:0000256" key="6">
    <source>
        <dbReference type="PROSITE-ProRule" id="PRU00201"/>
    </source>
</evidence>
<dbReference type="GO" id="GO:0005634">
    <property type="term" value="C:nucleus"/>
    <property type="evidence" value="ECO:0007669"/>
    <property type="project" value="UniProtKB-SubCell"/>
</dbReference>
<feature type="region of interest" description="Disordered" evidence="7">
    <location>
        <begin position="1344"/>
        <end position="1384"/>
    </location>
</feature>
<feature type="compositionally biased region" description="Polar residues" evidence="7">
    <location>
        <begin position="1722"/>
        <end position="1733"/>
    </location>
</feature>
<feature type="compositionally biased region" description="Low complexity" evidence="7">
    <location>
        <begin position="2150"/>
        <end position="2163"/>
    </location>
</feature>
<dbReference type="Pfam" id="PF00907">
    <property type="entry name" value="T-box"/>
    <property type="match status" value="1"/>
</dbReference>
<feature type="region of interest" description="Disordered" evidence="7">
    <location>
        <begin position="1281"/>
        <end position="1304"/>
    </location>
</feature>
<gene>
    <name evidence="11 12 13" type="primary">LOC102200160</name>
</gene>
<evidence type="ECO:0000256" key="4">
    <source>
        <dbReference type="ARBA" id="ARBA00023163"/>
    </source>
</evidence>
<feature type="compositionally biased region" description="Acidic residues" evidence="7">
    <location>
        <begin position="1194"/>
        <end position="1203"/>
    </location>
</feature>
<feature type="compositionally biased region" description="Polar residues" evidence="7">
    <location>
        <begin position="469"/>
        <end position="480"/>
    </location>
</feature>
<evidence type="ECO:0000313" key="11">
    <source>
        <dbReference type="RefSeq" id="XP_005725002.1"/>
    </source>
</evidence>
<dbReference type="PROSITE" id="PS50888">
    <property type="entry name" value="BHLH"/>
    <property type="match status" value="1"/>
</dbReference>
<dbReference type="Pfam" id="PF16059">
    <property type="entry name" value="MGA_dom"/>
    <property type="match status" value="1"/>
</dbReference>
<feature type="region of interest" description="Disordered" evidence="7">
    <location>
        <begin position="2093"/>
        <end position="2179"/>
    </location>
</feature>
<comment type="subcellular location">
    <subcellularLocation>
        <location evidence="6">Nucleus</location>
    </subcellularLocation>
</comment>
<dbReference type="PRINTS" id="PR00937">
    <property type="entry name" value="TBOX"/>
</dbReference>
<dbReference type="InterPro" id="IPR036638">
    <property type="entry name" value="HLH_DNA-bd_sf"/>
</dbReference>
<dbReference type="SUPFAM" id="SSF47459">
    <property type="entry name" value="HLH, helix-loop-helix DNA-binding domain"/>
    <property type="match status" value="1"/>
</dbReference>
<feature type="compositionally biased region" description="Low complexity" evidence="7">
    <location>
        <begin position="553"/>
        <end position="573"/>
    </location>
</feature>
<dbReference type="PANTHER" id="PTHR11267:SF104">
    <property type="entry name" value="T-BOX TRANSCRIPTION FACTOR TBX1"/>
    <property type="match status" value="1"/>
</dbReference>